<evidence type="ECO:0000259" key="2">
    <source>
        <dbReference type="PROSITE" id="PS50110"/>
    </source>
</evidence>
<gene>
    <name evidence="3" type="ORF">ACFQGP_00275</name>
</gene>
<dbReference type="SUPFAM" id="SSF52172">
    <property type="entry name" value="CheY-like"/>
    <property type="match status" value="1"/>
</dbReference>
<dbReference type="Pfam" id="PF00072">
    <property type="entry name" value="Response_reg"/>
    <property type="match status" value="1"/>
</dbReference>
<keyword evidence="1" id="KW-0597">Phosphoprotein</keyword>
<keyword evidence="4" id="KW-1185">Reference proteome</keyword>
<reference evidence="4" key="1">
    <citation type="journal article" date="2019" name="Int. J. Syst. Evol. Microbiol.">
        <title>The Global Catalogue of Microorganisms (GCM) 10K type strain sequencing project: providing services to taxonomists for standard genome sequencing and annotation.</title>
        <authorList>
            <consortium name="The Broad Institute Genomics Platform"/>
            <consortium name="The Broad Institute Genome Sequencing Center for Infectious Disease"/>
            <person name="Wu L."/>
            <person name="Ma J."/>
        </authorList>
    </citation>
    <scope>NUCLEOTIDE SEQUENCE [LARGE SCALE GENOMIC DNA]</scope>
    <source>
        <strain evidence="4">CCM 8904</strain>
    </source>
</reference>
<organism evidence="3 4">
    <name type="scientific">Loigolactobacillus jiayinensis</name>
    <dbReference type="NCBI Taxonomy" id="2486016"/>
    <lineage>
        <taxon>Bacteria</taxon>
        <taxon>Bacillati</taxon>
        <taxon>Bacillota</taxon>
        <taxon>Bacilli</taxon>
        <taxon>Lactobacillales</taxon>
        <taxon>Lactobacillaceae</taxon>
        <taxon>Loigolactobacillus</taxon>
    </lineage>
</organism>
<dbReference type="EMBL" id="JBHSSL010000003">
    <property type="protein sequence ID" value="MFC6169023.1"/>
    <property type="molecule type" value="Genomic_DNA"/>
</dbReference>
<dbReference type="InterPro" id="IPR011006">
    <property type="entry name" value="CheY-like_superfamily"/>
</dbReference>
<evidence type="ECO:0000313" key="4">
    <source>
        <dbReference type="Proteomes" id="UP001596289"/>
    </source>
</evidence>
<dbReference type="RefSeq" id="WP_164509564.1">
    <property type="nucleotide sequence ID" value="NZ_JBHSSL010000003.1"/>
</dbReference>
<protein>
    <submittedName>
        <fullName evidence="3">Response regulator</fullName>
    </submittedName>
</protein>
<evidence type="ECO:0000313" key="3">
    <source>
        <dbReference type="EMBL" id="MFC6169023.1"/>
    </source>
</evidence>
<accession>A0ABW1RBA4</accession>
<feature type="modified residue" description="4-aspartylphosphate" evidence="1">
    <location>
        <position position="58"/>
    </location>
</feature>
<sequence length="98" mass="11280">MLPIYILEDDLQQRQSYQQLITNYILMEALDMRVVLATASPTVLLEQLEDQAGLFFLDIELAGADLDGLQVAERVRQRLDFAEIVFVTIHDEMAYLTF</sequence>
<dbReference type="Gene3D" id="3.40.50.2300">
    <property type="match status" value="1"/>
</dbReference>
<proteinExistence type="predicted"/>
<name>A0ABW1RBA4_9LACO</name>
<dbReference type="Proteomes" id="UP001596289">
    <property type="component" value="Unassembled WGS sequence"/>
</dbReference>
<evidence type="ECO:0000256" key="1">
    <source>
        <dbReference type="PROSITE-ProRule" id="PRU00169"/>
    </source>
</evidence>
<dbReference type="PROSITE" id="PS50110">
    <property type="entry name" value="RESPONSE_REGULATORY"/>
    <property type="match status" value="1"/>
</dbReference>
<feature type="domain" description="Response regulatory" evidence="2">
    <location>
        <begin position="3"/>
        <end position="98"/>
    </location>
</feature>
<dbReference type="InterPro" id="IPR001789">
    <property type="entry name" value="Sig_transdc_resp-reg_receiver"/>
</dbReference>
<comment type="caution">
    <text evidence="3">The sequence shown here is derived from an EMBL/GenBank/DDBJ whole genome shotgun (WGS) entry which is preliminary data.</text>
</comment>